<dbReference type="AlphaFoldDB" id="A0A1X7KKR9"/>
<organism evidence="11 12">
    <name type="scientific">Agreia pratensis</name>
    <dbReference type="NCBI Taxonomy" id="150121"/>
    <lineage>
        <taxon>Bacteria</taxon>
        <taxon>Bacillati</taxon>
        <taxon>Actinomycetota</taxon>
        <taxon>Actinomycetes</taxon>
        <taxon>Micrococcales</taxon>
        <taxon>Microbacteriaceae</taxon>
        <taxon>Agreia</taxon>
    </lineage>
</organism>
<dbReference type="PANTHER" id="PTHR28259:SF1">
    <property type="entry name" value="FLUORIDE EXPORT PROTEIN 1-RELATED"/>
    <property type="match status" value="1"/>
</dbReference>
<evidence type="ECO:0000256" key="7">
    <source>
        <dbReference type="ARBA" id="ARBA00035120"/>
    </source>
</evidence>
<keyword evidence="2 10" id="KW-1003">Cell membrane</keyword>
<dbReference type="Proteomes" id="UP000193244">
    <property type="component" value="Unassembled WGS sequence"/>
</dbReference>
<name>A0A1X7KKR9_9MICO</name>
<feature type="binding site" evidence="10">
    <location>
        <position position="83"/>
    </location>
    <ligand>
        <name>Na(+)</name>
        <dbReference type="ChEBI" id="CHEBI:29101"/>
        <note>structural</note>
    </ligand>
</feature>
<comment type="catalytic activity">
    <reaction evidence="8">
        <text>fluoride(in) = fluoride(out)</text>
        <dbReference type="Rhea" id="RHEA:76159"/>
        <dbReference type="ChEBI" id="CHEBI:17051"/>
    </reaction>
    <physiologicalReaction direction="left-to-right" evidence="8">
        <dbReference type="Rhea" id="RHEA:76160"/>
    </physiologicalReaction>
</comment>
<evidence type="ECO:0000313" key="12">
    <source>
        <dbReference type="Proteomes" id="UP000193244"/>
    </source>
</evidence>
<evidence type="ECO:0000256" key="9">
    <source>
        <dbReference type="ARBA" id="ARBA00049940"/>
    </source>
</evidence>
<keyword evidence="10" id="KW-0813">Transport</keyword>
<accession>A0A1X7KKR9</accession>
<feature type="transmembrane region" description="Helical" evidence="10">
    <location>
        <begin position="102"/>
        <end position="129"/>
    </location>
</feature>
<feature type="binding site" evidence="10">
    <location>
        <position position="80"/>
    </location>
    <ligand>
        <name>Na(+)</name>
        <dbReference type="ChEBI" id="CHEBI:29101"/>
        <note>structural</note>
    </ligand>
</feature>
<comment type="similarity">
    <text evidence="7 10">Belongs to the fluoride channel Fluc/FEX (TC 1.A.43) family.</text>
</comment>
<comment type="function">
    <text evidence="9 10">Fluoride-specific ion channel. Important for reducing fluoride concentration in the cell, thus reducing its toxicity.</text>
</comment>
<dbReference type="GO" id="GO:0005886">
    <property type="term" value="C:plasma membrane"/>
    <property type="evidence" value="ECO:0007669"/>
    <property type="project" value="UniProtKB-SubCell"/>
</dbReference>
<keyword evidence="12" id="KW-1185">Reference proteome</keyword>
<dbReference type="GO" id="GO:0046872">
    <property type="term" value="F:metal ion binding"/>
    <property type="evidence" value="ECO:0007669"/>
    <property type="project" value="UniProtKB-KW"/>
</dbReference>
<evidence type="ECO:0000256" key="10">
    <source>
        <dbReference type="HAMAP-Rule" id="MF_00454"/>
    </source>
</evidence>
<evidence type="ECO:0000256" key="8">
    <source>
        <dbReference type="ARBA" id="ARBA00035585"/>
    </source>
</evidence>
<sequence>MTPLLALVVVVSGGLAAIVRYAISTFTASRPDTSAFRRFPWAVLVVNAAGSALAGCAAGLAAGSALTPDVRLVLITGVAGGLTTFSTFSVETVDLLRSGRWSTAVVSCLGNLVVGLTLAVAGYVVGVLLSS</sequence>
<dbReference type="PANTHER" id="PTHR28259">
    <property type="entry name" value="FLUORIDE EXPORT PROTEIN 1-RELATED"/>
    <property type="match status" value="1"/>
</dbReference>
<evidence type="ECO:0000256" key="6">
    <source>
        <dbReference type="ARBA" id="ARBA00023303"/>
    </source>
</evidence>
<keyword evidence="4 10" id="KW-1133">Transmembrane helix</keyword>
<evidence type="ECO:0000313" key="11">
    <source>
        <dbReference type="EMBL" id="SMG41627.1"/>
    </source>
</evidence>
<dbReference type="RefSeq" id="WP_085486726.1">
    <property type="nucleotide sequence ID" value="NZ_FXAY01000004.1"/>
</dbReference>
<protein>
    <recommendedName>
        <fullName evidence="10">Fluoride-specific ion channel FluC</fullName>
    </recommendedName>
</protein>
<evidence type="ECO:0000256" key="5">
    <source>
        <dbReference type="ARBA" id="ARBA00023136"/>
    </source>
</evidence>
<comment type="subcellular location">
    <subcellularLocation>
        <location evidence="1 10">Cell membrane</location>
        <topology evidence="1 10">Multi-pass membrane protein</topology>
    </subcellularLocation>
</comment>
<keyword evidence="10" id="KW-0915">Sodium</keyword>
<dbReference type="GO" id="GO:0062054">
    <property type="term" value="F:fluoride channel activity"/>
    <property type="evidence" value="ECO:0007669"/>
    <property type="project" value="UniProtKB-UniRule"/>
</dbReference>
<gene>
    <name evidence="10" type="primary">fluC</name>
    <name evidence="10" type="synonym">crcB</name>
    <name evidence="11" type="ORF">SAMN06296010_2631</name>
</gene>
<feature type="transmembrane region" description="Helical" evidence="10">
    <location>
        <begin position="40"/>
        <end position="60"/>
    </location>
</feature>
<keyword evidence="6 10" id="KW-0407">Ion channel</keyword>
<dbReference type="Pfam" id="PF02537">
    <property type="entry name" value="CRCB"/>
    <property type="match status" value="1"/>
</dbReference>
<comment type="activity regulation">
    <text evidence="10">Na(+) is not transported, but it plays an essential structural role and its presence is essential for fluoride channel function.</text>
</comment>
<keyword evidence="10" id="KW-0479">Metal-binding</keyword>
<evidence type="ECO:0000256" key="1">
    <source>
        <dbReference type="ARBA" id="ARBA00004651"/>
    </source>
</evidence>
<reference evidence="12" key="1">
    <citation type="submission" date="2017-04" db="EMBL/GenBank/DDBJ databases">
        <authorList>
            <person name="Varghese N."/>
            <person name="Submissions S."/>
        </authorList>
    </citation>
    <scope>NUCLEOTIDE SEQUENCE [LARGE SCALE GENOMIC DNA]</scope>
    <source>
        <strain evidence="12">VKM Ac-2510</strain>
    </source>
</reference>
<dbReference type="STRING" id="150121.SAMN06296010_2631"/>
<dbReference type="OrthoDB" id="5148600at2"/>
<feature type="transmembrane region" description="Helical" evidence="10">
    <location>
        <begin position="72"/>
        <end position="90"/>
    </location>
</feature>
<evidence type="ECO:0000256" key="3">
    <source>
        <dbReference type="ARBA" id="ARBA00022692"/>
    </source>
</evidence>
<keyword evidence="5 10" id="KW-0472">Membrane</keyword>
<dbReference type="GO" id="GO:0140114">
    <property type="term" value="P:cellular detoxification of fluoride"/>
    <property type="evidence" value="ECO:0007669"/>
    <property type="project" value="UniProtKB-UniRule"/>
</dbReference>
<proteinExistence type="inferred from homology"/>
<dbReference type="HAMAP" id="MF_00454">
    <property type="entry name" value="FluC"/>
    <property type="match status" value="1"/>
</dbReference>
<dbReference type="EMBL" id="FXAY01000004">
    <property type="protein sequence ID" value="SMG41627.1"/>
    <property type="molecule type" value="Genomic_DNA"/>
</dbReference>
<evidence type="ECO:0000256" key="4">
    <source>
        <dbReference type="ARBA" id="ARBA00022989"/>
    </source>
</evidence>
<dbReference type="InterPro" id="IPR003691">
    <property type="entry name" value="FluC"/>
</dbReference>
<evidence type="ECO:0000256" key="2">
    <source>
        <dbReference type="ARBA" id="ARBA00022475"/>
    </source>
</evidence>
<keyword evidence="10" id="KW-0406">Ion transport</keyword>
<keyword evidence="3 10" id="KW-0812">Transmembrane</keyword>